<dbReference type="EMBL" id="JBHRTE010000017">
    <property type="protein sequence ID" value="MFC3167214.1"/>
    <property type="molecule type" value="Genomic_DNA"/>
</dbReference>
<proteinExistence type="predicted"/>
<name>A0ABV7I9A1_9RHOB</name>
<evidence type="ECO:0000313" key="3">
    <source>
        <dbReference type="EMBL" id="MFC3167214.1"/>
    </source>
</evidence>
<feature type="transmembrane region" description="Helical" evidence="2">
    <location>
        <begin position="95"/>
        <end position="113"/>
    </location>
</feature>
<protein>
    <submittedName>
        <fullName evidence="3">DUF883 family protein</fullName>
    </submittedName>
</protein>
<reference evidence="4" key="1">
    <citation type="journal article" date="2019" name="Int. J. Syst. Evol. Microbiol.">
        <title>The Global Catalogue of Microorganisms (GCM) 10K type strain sequencing project: providing services to taxonomists for standard genome sequencing and annotation.</title>
        <authorList>
            <consortium name="The Broad Institute Genomics Platform"/>
            <consortium name="The Broad Institute Genome Sequencing Center for Infectious Disease"/>
            <person name="Wu L."/>
            <person name="Ma J."/>
        </authorList>
    </citation>
    <scope>NUCLEOTIDE SEQUENCE [LARGE SCALE GENOMIC DNA]</scope>
    <source>
        <strain evidence="4">KCTC 52239</strain>
    </source>
</reference>
<sequence length="115" mass="12315">MTQRSGFPEKNEDAASPSEGTPDLRDDTMSFVEKASTLASNAVEGLRGSVQEVRAAGQDYAGKALDIGKRKAEEAAFYTELGYEEAIDYVRQRPIAALSMAMGIGLVLGLATARR</sequence>
<keyword evidence="4" id="KW-1185">Reference proteome</keyword>
<evidence type="ECO:0000256" key="1">
    <source>
        <dbReference type="SAM" id="MobiDB-lite"/>
    </source>
</evidence>
<evidence type="ECO:0000313" key="4">
    <source>
        <dbReference type="Proteomes" id="UP001595557"/>
    </source>
</evidence>
<dbReference type="Proteomes" id="UP001595557">
    <property type="component" value="Unassembled WGS sequence"/>
</dbReference>
<organism evidence="3 4">
    <name type="scientific">Paracoccus fontiphilus</name>
    <dbReference type="NCBI Taxonomy" id="1815556"/>
    <lineage>
        <taxon>Bacteria</taxon>
        <taxon>Pseudomonadati</taxon>
        <taxon>Pseudomonadota</taxon>
        <taxon>Alphaproteobacteria</taxon>
        <taxon>Rhodobacterales</taxon>
        <taxon>Paracoccaceae</taxon>
        <taxon>Paracoccus</taxon>
    </lineage>
</organism>
<evidence type="ECO:0000256" key="2">
    <source>
        <dbReference type="SAM" id="Phobius"/>
    </source>
</evidence>
<keyword evidence="2" id="KW-1133">Transmembrane helix</keyword>
<gene>
    <name evidence="3" type="ORF">ACFOD7_04030</name>
</gene>
<comment type="caution">
    <text evidence="3">The sequence shown here is derived from an EMBL/GenBank/DDBJ whole genome shotgun (WGS) entry which is preliminary data.</text>
</comment>
<dbReference type="RefSeq" id="WP_207471679.1">
    <property type="nucleotide sequence ID" value="NZ_JAFNAW010000081.1"/>
</dbReference>
<keyword evidence="2" id="KW-0472">Membrane</keyword>
<accession>A0ABV7I9A1</accession>
<feature type="region of interest" description="Disordered" evidence="1">
    <location>
        <begin position="1"/>
        <end position="27"/>
    </location>
</feature>
<keyword evidence="2" id="KW-0812">Transmembrane</keyword>